<organism evidence="10 11">
    <name type="scientific">Flavihumibacter stibioxidans</name>
    <dbReference type="NCBI Taxonomy" id="1834163"/>
    <lineage>
        <taxon>Bacteria</taxon>
        <taxon>Pseudomonadati</taxon>
        <taxon>Bacteroidota</taxon>
        <taxon>Chitinophagia</taxon>
        <taxon>Chitinophagales</taxon>
        <taxon>Chitinophagaceae</taxon>
        <taxon>Flavihumibacter</taxon>
    </lineage>
</organism>
<proteinExistence type="predicted"/>
<feature type="domain" description="Cyclic nucleotide-binding" evidence="9">
    <location>
        <begin position="23"/>
        <end position="138"/>
    </location>
</feature>
<dbReference type="InterPro" id="IPR018488">
    <property type="entry name" value="cNMP-bd_CS"/>
</dbReference>
<dbReference type="Pfam" id="PF00027">
    <property type="entry name" value="cNMP_binding"/>
    <property type="match status" value="1"/>
</dbReference>
<protein>
    <submittedName>
        <fullName evidence="10">Cyclic nucleotide-binding protein</fullName>
    </submittedName>
</protein>
<evidence type="ECO:0000256" key="7">
    <source>
        <dbReference type="ARBA" id="ARBA00023286"/>
    </source>
</evidence>
<keyword evidence="3" id="KW-0812">Transmembrane</keyword>
<evidence type="ECO:0000313" key="10">
    <source>
        <dbReference type="EMBL" id="MBC6490313.1"/>
    </source>
</evidence>
<dbReference type="PANTHER" id="PTHR45638:SF11">
    <property type="entry name" value="CYCLIC NUCLEOTIDE-GATED CATION CHANNEL SUBUNIT A"/>
    <property type="match status" value="1"/>
</dbReference>
<accession>A0ABR7M6R8</accession>
<keyword evidence="8" id="KW-0407">Ion channel</keyword>
<dbReference type="RefSeq" id="WP_246456779.1">
    <property type="nucleotide sequence ID" value="NZ_JBHULF010000006.1"/>
</dbReference>
<evidence type="ECO:0000256" key="4">
    <source>
        <dbReference type="ARBA" id="ARBA00022989"/>
    </source>
</evidence>
<dbReference type="Proteomes" id="UP000765802">
    <property type="component" value="Unassembled WGS sequence"/>
</dbReference>
<keyword evidence="6" id="KW-0472">Membrane</keyword>
<dbReference type="InterPro" id="IPR000595">
    <property type="entry name" value="cNMP-bd_dom"/>
</dbReference>
<reference evidence="10 11" key="1">
    <citation type="submission" date="2016-07" db="EMBL/GenBank/DDBJ databases">
        <title>Genome analysis of Flavihumibacter stibioxidans YS-17.</title>
        <authorList>
            <person name="Shi K."/>
            <person name="Han Y."/>
            <person name="Wang G."/>
        </authorList>
    </citation>
    <scope>NUCLEOTIDE SEQUENCE [LARGE SCALE GENOMIC DNA]</scope>
    <source>
        <strain evidence="10 11">YS-17</strain>
    </source>
</reference>
<evidence type="ECO:0000256" key="6">
    <source>
        <dbReference type="ARBA" id="ARBA00023136"/>
    </source>
</evidence>
<dbReference type="InterPro" id="IPR050866">
    <property type="entry name" value="CNG_cation_channel"/>
</dbReference>
<sequence length="151" mass="17157">MQHQSSDRLLLIEKVLILKSLSIFSETPENILADLAPLMQEEEYEQDSLVFPEGEIGDCMYIIHQGKVRIHKNNTILAVLGEKEVFGELSLLDAETRSASATCATDCTLFRIDQEPFYELIDSRPEIARGFIKILCQRLRAQNEKSVQSNN</sequence>
<keyword evidence="7" id="KW-1071">Ligand-gated ion channel</keyword>
<gene>
    <name evidence="10" type="ORF">BC349_05020</name>
</gene>
<dbReference type="Gene3D" id="2.60.120.10">
    <property type="entry name" value="Jelly Rolls"/>
    <property type="match status" value="1"/>
</dbReference>
<dbReference type="PRINTS" id="PR00103">
    <property type="entry name" value="CAMPKINASE"/>
</dbReference>
<evidence type="ECO:0000256" key="8">
    <source>
        <dbReference type="ARBA" id="ARBA00023303"/>
    </source>
</evidence>
<evidence type="ECO:0000256" key="2">
    <source>
        <dbReference type="ARBA" id="ARBA00022448"/>
    </source>
</evidence>
<evidence type="ECO:0000256" key="1">
    <source>
        <dbReference type="ARBA" id="ARBA00004141"/>
    </source>
</evidence>
<dbReference type="PANTHER" id="PTHR45638">
    <property type="entry name" value="CYCLIC NUCLEOTIDE-GATED CATION CHANNEL SUBUNIT A"/>
    <property type="match status" value="1"/>
</dbReference>
<comment type="subcellular location">
    <subcellularLocation>
        <location evidence="1">Membrane</location>
        <topology evidence="1">Multi-pass membrane protein</topology>
    </subcellularLocation>
</comment>
<dbReference type="InterPro" id="IPR014710">
    <property type="entry name" value="RmlC-like_jellyroll"/>
</dbReference>
<evidence type="ECO:0000256" key="3">
    <source>
        <dbReference type="ARBA" id="ARBA00022692"/>
    </source>
</evidence>
<keyword evidence="4" id="KW-1133">Transmembrane helix</keyword>
<dbReference type="InterPro" id="IPR018490">
    <property type="entry name" value="cNMP-bd_dom_sf"/>
</dbReference>
<keyword evidence="2" id="KW-0813">Transport</keyword>
<dbReference type="PROSITE" id="PS00889">
    <property type="entry name" value="CNMP_BINDING_2"/>
    <property type="match status" value="1"/>
</dbReference>
<keyword evidence="11" id="KW-1185">Reference proteome</keyword>
<keyword evidence="5" id="KW-0406">Ion transport</keyword>
<evidence type="ECO:0000313" key="11">
    <source>
        <dbReference type="Proteomes" id="UP000765802"/>
    </source>
</evidence>
<dbReference type="PROSITE" id="PS50042">
    <property type="entry name" value="CNMP_BINDING_3"/>
    <property type="match status" value="1"/>
</dbReference>
<dbReference type="EMBL" id="MBUA01000001">
    <property type="protein sequence ID" value="MBC6490313.1"/>
    <property type="molecule type" value="Genomic_DNA"/>
</dbReference>
<name>A0ABR7M6R8_9BACT</name>
<evidence type="ECO:0000259" key="9">
    <source>
        <dbReference type="PROSITE" id="PS50042"/>
    </source>
</evidence>
<dbReference type="CDD" id="cd00038">
    <property type="entry name" value="CAP_ED"/>
    <property type="match status" value="1"/>
</dbReference>
<comment type="caution">
    <text evidence="10">The sequence shown here is derived from an EMBL/GenBank/DDBJ whole genome shotgun (WGS) entry which is preliminary data.</text>
</comment>
<dbReference type="SMART" id="SM00100">
    <property type="entry name" value="cNMP"/>
    <property type="match status" value="1"/>
</dbReference>
<dbReference type="SUPFAM" id="SSF51206">
    <property type="entry name" value="cAMP-binding domain-like"/>
    <property type="match status" value="1"/>
</dbReference>
<evidence type="ECO:0000256" key="5">
    <source>
        <dbReference type="ARBA" id="ARBA00023065"/>
    </source>
</evidence>